<keyword evidence="2" id="KW-1185">Reference proteome</keyword>
<evidence type="ECO:0000313" key="1">
    <source>
        <dbReference type="EMBL" id="GFY12444.1"/>
    </source>
</evidence>
<proteinExistence type="predicted"/>
<organism evidence="1 2">
    <name type="scientific">Trichonephila clavipes</name>
    <name type="common">Golden silk orbweaver</name>
    <name type="synonym">Nephila clavipes</name>
    <dbReference type="NCBI Taxonomy" id="2585209"/>
    <lineage>
        <taxon>Eukaryota</taxon>
        <taxon>Metazoa</taxon>
        <taxon>Ecdysozoa</taxon>
        <taxon>Arthropoda</taxon>
        <taxon>Chelicerata</taxon>
        <taxon>Arachnida</taxon>
        <taxon>Araneae</taxon>
        <taxon>Araneomorphae</taxon>
        <taxon>Entelegynae</taxon>
        <taxon>Araneoidea</taxon>
        <taxon>Nephilidae</taxon>
        <taxon>Trichonephila</taxon>
    </lineage>
</organism>
<name>A0A8X6VLY8_TRICX</name>
<dbReference type="AlphaFoldDB" id="A0A8X6VLY8"/>
<dbReference type="InterPro" id="IPR036397">
    <property type="entry name" value="RNaseH_sf"/>
</dbReference>
<comment type="caution">
    <text evidence="1">The sequence shown here is derived from an EMBL/GenBank/DDBJ whole genome shotgun (WGS) entry which is preliminary data.</text>
</comment>
<sequence length="118" mass="13192">MNGGIYSIFFFIQIIDAYSSGKHVTRNNPAVMLGSVIFGTGRVMVYACISNDGYADLHIIRIGAVTDHRYRDDILRSTVVPYAAAIVGDFILMDDNCKPHRANMVDAFLFEEGITRRK</sequence>
<dbReference type="EMBL" id="BMAU01021314">
    <property type="protein sequence ID" value="GFY12444.1"/>
    <property type="molecule type" value="Genomic_DNA"/>
</dbReference>
<evidence type="ECO:0000313" key="2">
    <source>
        <dbReference type="Proteomes" id="UP000887159"/>
    </source>
</evidence>
<reference evidence="1" key="1">
    <citation type="submission" date="2020-08" db="EMBL/GenBank/DDBJ databases">
        <title>Multicomponent nature underlies the extraordinary mechanical properties of spider dragline silk.</title>
        <authorList>
            <person name="Kono N."/>
            <person name="Nakamura H."/>
            <person name="Mori M."/>
            <person name="Yoshida Y."/>
            <person name="Ohtoshi R."/>
            <person name="Malay A.D."/>
            <person name="Moran D.A.P."/>
            <person name="Tomita M."/>
            <person name="Numata K."/>
            <person name="Arakawa K."/>
        </authorList>
    </citation>
    <scope>NUCLEOTIDE SEQUENCE</scope>
</reference>
<accession>A0A8X6VLY8</accession>
<dbReference type="Gene3D" id="3.30.420.10">
    <property type="entry name" value="Ribonuclease H-like superfamily/Ribonuclease H"/>
    <property type="match status" value="1"/>
</dbReference>
<dbReference type="Proteomes" id="UP000887159">
    <property type="component" value="Unassembled WGS sequence"/>
</dbReference>
<protein>
    <submittedName>
        <fullName evidence="1">Transposable element Tcb2 transposase</fullName>
    </submittedName>
</protein>
<dbReference type="GO" id="GO:0003676">
    <property type="term" value="F:nucleic acid binding"/>
    <property type="evidence" value="ECO:0007669"/>
    <property type="project" value="InterPro"/>
</dbReference>
<gene>
    <name evidence="1" type="primary">X975_01565</name>
    <name evidence="1" type="ORF">TNCV_1798661</name>
</gene>